<comment type="cofactor">
    <cofactor evidence="1">
        <name>heme</name>
        <dbReference type="ChEBI" id="CHEBI:30413"/>
    </cofactor>
</comment>
<keyword evidence="9" id="KW-0492">Microsome</keyword>
<dbReference type="GO" id="GO:0005789">
    <property type="term" value="C:endoplasmic reticulum membrane"/>
    <property type="evidence" value="ECO:0007669"/>
    <property type="project" value="UniProtKB-SubCell"/>
</dbReference>
<comment type="function">
    <text evidence="2">May be involved in the metabolism of insect hormones and in the breakdown of synthetic insecticides.</text>
</comment>
<dbReference type="InterPro" id="IPR050196">
    <property type="entry name" value="Cytochrome_P450_Monoox"/>
</dbReference>
<keyword evidence="13" id="KW-0472">Membrane</keyword>
<keyword evidence="12" id="KW-0503">Monooxygenase</keyword>
<gene>
    <name evidence="14" type="primary">SFRICE030966.2</name>
    <name evidence="14" type="ORF">SFRICE_030966.2</name>
</gene>
<keyword evidence="8" id="KW-0256">Endoplasmic reticulum</keyword>
<dbReference type="Pfam" id="PF00067">
    <property type="entry name" value="p450"/>
    <property type="match status" value="1"/>
</dbReference>
<sequence>MHQLQLFSYESMEKNGVLRGWLANTLFFLYTVVVNPVDLEMVLKTCLEKDDLHRFIRKIIGNGGIFAPGMYKRLKFSPTVSIWRRRRKILVPAFSPKIVENFVHVFAEQSEKLVRQLSARCNGKEKFQAWPYLSTYTLDSVCGKSIVIEETTIGVKINAQENPDSPFLRAMCDILNLICKRIFHLWLQPDWLFRMFPMYKKHQECLHAMHNFTDRVVIENKREELKRESKSKTEVDNEFGFRCVQETNIPRYTDTLIWW</sequence>
<evidence type="ECO:0000256" key="4">
    <source>
        <dbReference type="ARBA" id="ARBA00004406"/>
    </source>
</evidence>
<keyword evidence="7" id="KW-0479">Metal-binding</keyword>
<dbReference type="SUPFAM" id="SSF48264">
    <property type="entry name" value="Cytochrome P450"/>
    <property type="match status" value="1"/>
</dbReference>
<proteinExistence type="inferred from homology"/>
<dbReference type="InterPro" id="IPR001128">
    <property type="entry name" value="Cyt_P450"/>
</dbReference>
<dbReference type="GO" id="GO:0020037">
    <property type="term" value="F:heme binding"/>
    <property type="evidence" value="ECO:0007669"/>
    <property type="project" value="InterPro"/>
</dbReference>
<dbReference type="GO" id="GO:0016705">
    <property type="term" value="F:oxidoreductase activity, acting on paired donors, with incorporation or reduction of molecular oxygen"/>
    <property type="evidence" value="ECO:0007669"/>
    <property type="project" value="InterPro"/>
</dbReference>
<evidence type="ECO:0000256" key="5">
    <source>
        <dbReference type="ARBA" id="ARBA00010617"/>
    </source>
</evidence>
<dbReference type="EMBL" id="ODYU01003494">
    <property type="protein sequence ID" value="SOQ42364.1"/>
    <property type="molecule type" value="Genomic_DNA"/>
</dbReference>
<keyword evidence="11" id="KW-0408">Iron</keyword>
<evidence type="ECO:0000256" key="7">
    <source>
        <dbReference type="ARBA" id="ARBA00022723"/>
    </source>
</evidence>
<organism evidence="14">
    <name type="scientific">Spodoptera frugiperda</name>
    <name type="common">Fall armyworm</name>
    <dbReference type="NCBI Taxonomy" id="7108"/>
    <lineage>
        <taxon>Eukaryota</taxon>
        <taxon>Metazoa</taxon>
        <taxon>Ecdysozoa</taxon>
        <taxon>Arthropoda</taxon>
        <taxon>Hexapoda</taxon>
        <taxon>Insecta</taxon>
        <taxon>Pterygota</taxon>
        <taxon>Neoptera</taxon>
        <taxon>Endopterygota</taxon>
        <taxon>Lepidoptera</taxon>
        <taxon>Glossata</taxon>
        <taxon>Ditrysia</taxon>
        <taxon>Noctuoidea</taxon>
        <taxon>Noctuidae</taxon>
        <taxon>Amphipyrinae</taxon>
        <taxon>Spodoptera</taxon>
    </lineage>
</organism>
<evidence type="ECO:0000256" key="3">
    <source>
        <dbReference type="ARBA" id="ARBA00004174"/>
    </source>
</evidence>
<dbReference type="InterPro" id="IPR036396">
    <property type="entry name" value="Cyt_P450_sf"/>
</dbReference>
<evidence type="ECO:0000256" key="8">
    <source>
        <dbReference type="ARBA" id="ARBA00022824"/>
    </source>
</evidence>
<comment type="similarity">
    <text evidence="5">Belongs to the cytochrome P450 family.</text>
</comment>
<keyword evidence="10" id="KW-0560">Oxidoreductase</keyword>
<keyword evidence="6" id="KW-0349">Heme</keyword>
<evidence type="ECO:0000256" key="6">
    <source>
        <dbReference type="ARBA" id="ARBA00022617"/>
    </source>
</evidence>
<dbReference type="GO" id="GO:0005506">
    <property type="term" value="F:iron ion binding"/>
    <property type="evidence" value="ECO:0007669"/>
    <property type="project" value="InterPro"/>
</dbReference>
<evidence type="ECO:0000313" key="14">
    <source>
        <dbReference type="EMBL" id="SOQ42364.1"/>
    </source>
</evidence>
<protein>
    <submittedName>
        <fullName evidence="14">SFRICE030966.2</fullName>
    </submittedName>
</protein>
<evidence type="ECO:0000256" key="2">
    <source>
        <dbReference type="ARBA" id="ARBA00003690"/>
    </source>
</evidence>
<dbReference type="Gene3D" id="1.10.630.10">
    <property type="entry name" value="Cytochrome P450"/>
    <property type="match status" value="1"/>
</dbReference>
<dbReference type="AlphaFoldDB" id="A0A2H1VQ53"/>
<reference evidence="14" key="1">
    <citation type="submission" date="2016-07" db="EMBL/GenBank/DDBJ databases">
        <authorList>
            <person name="Bretaudeau A."/>
        </authorList>
    </citation>
    <scope>NUCLEOTIDE SEQUENCE</scope>
    <source>
        <strain evidence="14">Rice</strain>
        <tissue evidence="14">Whole body</tissue>
    </source>
</reference>
<evidence type="ECO:0000256" key="11">
    <source>
        <dbReference type="ARBA" id="ARBA00023004"/>
    </source>
</evidence>
<accession>A0A2H1VQ53</accession>
<evidence type="ECO:0000256" key="10">
    <source>
        <dbReference type="ARBA" id="ARBA00023002"/>
    </source>
</evidence>
<evidence type="ECO:0000256" key="9">
    <source>
        <dbReference type="ARBA" id="ARBA00022848"/>
    </source>
</evidence>
<name>A0A2H1VQ53_SPOFR</name>
<evidence type="ECO:0000256" key="12">
    <source>
        <dbReference type="ARBA" id="ARBA00023033"/>
    </source>
</evidence>
<dbReference type="PANTHER" id="PTHR24291:SF189">
    <property type="entry name" value="CYTOCHROME P450 4C3-RELATED"/>
    <property type="match status" value="1"/>
</dbReference>
<dbReference type="PANTHER" id="PTHR24291">
    <property type="entry name" value="CYTOCHROME P450 FAMILY 4"/>
    <property type="match status" value="1"/>
</dbReference>
<dbReference type="GO" id="GO:0004497">
    <property type="term" value="F:monooxygenase activity"/>
    <property type="evidence" value="ECO:0007669"/>
    <property type="project" value="UniProtKB-KW"/>
</dbReference>
<comment type="subcellular location">
    <subcellularLocation>
        <location evidence="4">Endoplasmic reticulum membrane</location>
        <topology evidence="4">Peripheral membrane protein</topology>
    </subcellularLocation>
    <subcellularLocation>
        <location evidence="3">Microsome membrane</location>
        <topology evidence="3">Peripheral membrane protein</topology>
    </subcellularLocation>
</comment>
<evidence type="ECO:0000256" key="13">
    <source>
        <dbReference type="ARBA" id="ARBA00023136"/>
    </source>
</evidence>
<evidence type="ECO:0000256" key="1">
    <source>
        <dbReference type="ARBA" id="ARBA00001971"/>
    </source>
</evidence>